<dbReference type="InterPro" id="IPR004323">
    <property type="entry name" value="Ion_tolerance_CutA"/>
</dbReference>
<dbReference type="Gene3D" id="3.30.70.120">
    <property type="match status" value="1"/>
</dbReference>
<dbReference type="AlphaFoldDB" id="A0A382TUB4"/>
<dbReference type="Pfam" id="PF03091">
    <property type="entry name" value="CutA1"/>
    <property type="match status" value="1"/>
</dbReference>
<sequence>MQFLFDNEPFAVSAVIKMGRTTVGTQEEAEGLARALVEARLVACAQVDGPLKAIYRWEGEVEESEEWGLTLKFPGDKATAIESYFAEHHPYDLPQWVRWSVDASEAYATWVVTETG</sequence>
<evidence type="ECO:0000313" key="2">
    <source>
        <dbReference type="EMBL" id="SVD25646.1"/>
    </source>
</evidence>
<dbReference type="GO" id="GO:0005507">
    <property type="term" value="F:copper ion binding"/>
    <property type="evidence" value="ECO:0007669"/>
    <property type="project" value="TreeGrafter"/>
</dbReference>
<name>A0A382TUB4_9ZZZZ</name>
<dbReference type="PANTHER" id="PTHR23419">
    <property type="entry name" value="DIVALENT CATION TOLERANCE CUTA-RELATED"/>
    <property type="match status" value="1"/>
</dbReference>
<dbReference type="InterPro" id="IPR011322">
    <property type="entry name" value="N-reg_PII-like_a/b"/>
</dbReference>
<gene>
    <name evidence="2" type="ORF">METZ01_LOCUS378500</name>
</gene>
<comment type="similarity">
    <text evidence="1">Belongs to the CutA family.</text>
</comment>
<dbReference type="InterPro" id="IPR015867">
    <property type="entry name" value="N-reg_PII/ATP_PRibTrfase_C"/>
</dbReference>
<dbReference type="GO" id="GO:0010038">
    <property type="term" value="P:response to metal ion"/>
    <property type="evidence" value="ECO:0007669"/>
    <property type="project" value="InterPro"/>
</dbReference>
<dbReference type="SUPFAM" id="SSF54913">
    <property type="entry name" value="GlnB-like"/>
    <property type="match status" value="1"/>
</dbReference>
<dbReference type="PANTHER" id="PTHR23419:SF8">
    <property type="entry name" value="FI09726P"/>
    <property type="match status" value="1"/>
</dbReference>
<accession>A0A382TUB4</accession>
<dbReference type="EMBL" id="UINC01139226">
    <property type="protein sequence ID" value="SVD25646.1"/>
    <property type="molecule type" value="Genomic_DNA"/>
</dbReference>
<reference evidence="2" key="1">
    <citation type="submission" date="2018-05" db="EMBL/GenBank/DDBJ databases">
        <authorList>
            <person name="Lanie J.A."/>
            <person name="Ng W.-L."/>
            <person name="Kazmierczak K.M."/>
            <person name="Andrzejewski T.M."/>
            <person name="Davidsen T.M."/>
            <person name="Wayne K.J."/>
            <person name="Tettelin H."/>
            <person name="Glass J.I."/>
            <person name="Rusch D."/>
            <person name="Podicherti R."/>
            <person name="Tsui H.-C.T."/>
            <person name="Winkler M.E."/>
        </authorList>
    </citation>
    <scope>NUCLEOTIDE SEQUENCE</scope>
</reference>
<proteinExistence type="inferred from homology"/>
<evidence type="ECO:0008006" key="3">
    <source>
        <dbReference type="Google" id="ProtNLM"/>
    </source>
</evidence>
<organism evidence="2">
    <name type="scientific">marine metagenome</name>
    <dbReference type="NCBI Taxonomy" id="408172"/>
    <lineage>
        <taxon>unclassified sequences</taxon>
        <taxon>metagenomes</taxon>
        <taxon>ecological metagenomes</taxon>
    </lineage>
</organism>
<evidence type="ECO:0000256" key="1">
    <source>
        <dbReference type="ARBA" id="ARBA00010169"/>
    </source>
</evidence>
<protein>
    <recommendedName>
        <fullName evidence="3">Divalent-cation tolerance protein CutA</fullName>
    </recommendedName>
</protein>